<protein>
    <submittedName>
        <fullName evidence="5">PNPL.7c</fullName>
    </submittedName>
</protein>
<dbReference type="PROSITE" id="PS50901">
    <property type="entry name" value="FTSK"/>
    <property type="match status" value="1"/>
</dbReference>
<feature type="domain" description="FtsK" evidence="4">
    <location>
        <begin position="339"/>
        <end position="528"/>
    </location>
</feature>
<feature type="compositionally biased region" description="Acidic residues" evidence="2">
    <location>
        <begin position="193"/>
        <end position="207"/>
    </location>
</feature>
<feature type="binding site" evidence="1">
    <location>
        <begin position="358"/>
        <end position="365"/>
    </location>
    <ligand>
        <name>ATP</name>
        <dbReference type="ChEBI" id="CHEBI:30616"/>
    </ligand>
</feature>
<dbReference type="InterPro" id="IPR027417">
    <property type="entry name" value="P-loop_NTPase"/>
</dbReference>
<keyword evidence="5" id="KW-0614">Plasmid</keyword>
<evidence type="ECO:0000256" key="3">
    <source>
        <dbReference type="SAM" id="Phobius"/>
    </source>
</evidence>
<evidence type="ECO:0000313" key="5">
    <source>
        <dbReference type="EMBL" id="AEC12500.1"/>
    </source>
</evidence>
<name>R4HDE2_9ACTN</name>
<feature type="region of interest" description="Disordered" evidence="2">
    <location>
        <begin position="578"/>
        <end position="660"/>
    </location>
</feature>
<evidence type="ECO:0000259" key="4">
    <source>
        <dbReference type="PROSITE" id="PS50901"/>
    </source>
</evidence>
<dbReference type="InterPro" id="IPR002543">
    <property type="entry name" value="FtsK_dom"/>
</dbReference>
<feature type="compositionally biased region" description="Acidic residues" evidence="2">
    <location>
        <begin position="651"/>
        <end position="660"/>
    </location>
</feature>
<keyword evidence="3" id="KW-0472">Membrane</keyword>
<geneLocation type="plasmid" evidence="5">
    <name>pNPL1</name>
</geneLocation>
<dbReference type="EMBL" id="HM102370">
    <property type="protein sequence ID" value="AEC12500.1"/>
    <property type="molecule type" value="Genomic_DNA"/>
</dbReference>
<dbReference type="CDD" id="cd01127">
    <property type="entry name" value="TrwB_TraG_TraD_VirD4"/>
    <property type="match status" value="1"/>
</dbReference>
<proteinExistence type="predicted"/>
<dbReference type="SUPFAM" id="SSF52540">
    <property type="entry name" value="P-loop containing nucleoside triphosphate hydrolases"/>
    <property type="match status" value="1"/>
</dbReference>
<dbReference type="AlphaFoldDB" id="R4HDE2"/>
<sequence length="732" mass="80294">MERDIGIVARFVGALRDELGIQVDAGALALVVALGLALVVLVLALKVRPVRVVLGRFAVGLPLDGQRRTNAEFFRSATRRLEAFEDMRPSPWHYKPFALRALIRWTVLAWVLALVVGWVLSSILLLLSTGAMVGVWALIRWRDQVRRATVWAWEHRPPAPRRLAVGRGGPRPLALEPADGASGGASGEVAVPEGEESGAGDNADPDDPASGLFPDRDMIRDIRDPIWDGARVALELSEMARPNKYLILPDSVDKEDSTVTVKLPRAWQGHPEQKALLDHSVMTRLPGDWDVMYSLMGRLHVAKYTKVARPPMKVPYLKVKDRIEQESSATAPVFGVGPRGKLVASDFKSESPHVLLSMGSNAGKSSAIKALVVPLLMAGAQLYIIDPKFNSHLWARGLPNVYTCSRSADMFDAIVWLGEEAEERQMRIAEDPGYQPPLRVIVLEEMNLLGRKMRKHWRNTMPKGAKAGENPAFEAMADLSAAGRSASCHLIAVAQMLTTHTMGPEGNTTRENFSTRILGRYSRNNWKMLVPEVSPMPASSMTRGRVQTVSGGEATETQVIYYTDEEARAAALSGTVAHCPVPPTTVDDDGEIPGLTSHKSRPDGKGRDARDTPTGPEDENTPPATTIPAWILEADSSPNSRVSKKPFEMGPGEEEEEIEDAEVVRPIGPTEAHREGLFGSASLDSARRALNRAVDRGEIKPVEEIKKGNRVERKYDPVDLAEWWETRTSAKS</sequence>
<evidence type="ECO:0000256" key="1">
    <source>
        <dbReference type="PROSITE-ProRule" id="PRU00289"/>
    </source>
</evidence>
<dbReference type="RefSeq" id="WP_368074110.1">
    <property type="nucleotide sequence ID" value="NZ_HM102370.1"/>
</dbReference>
<keyword evidence="3" id="KW-1133">Transmembrane helix</keyword>
<organism evidence="5">
    <name type="scientific">Nocardiopsis sp. 25L-1-1c</name>
    <dbReference type="NCBI Taxonomy" id="1009683"/>
    <lineage>
        <taxon>Bacteria</taxon>
        <taxon>Bacillati</taxon>
        <taxon>Actinomycetota</taxon>
        <taxon>Actinomycetes</taxon>
        <taxon>Streptosporangiales</taxon>
        <taxon>Nocardiopsidaceae</taxon>
        <taxon>Nocardiopsis</taxon>
    </lineage>
</organism>
<dbReference type="Gene3D" id="3.40.50.300">
    <property type="entry name" value="P-loop containing nucleotide triphosphate hydrolases"/>
    <property type="match status" value="1"/>
</dbReference>
<feature type="region of interest" description="Disordered" evidence="2">
    <location>
        <begin position="162"/>
        <end position="216"/>
    </location>
</feature>
<feature type="transmembrane region" description="Helical" evidence="3">
    <location>
        <begin position="25"/>
        <end position="45"/>
    </location>
</feature>
<dbReference type="GO" id="GO:0005524">
    <property type="term" value="F:ATP binding"/>
    <property type="evidence" value="ECO:0007669"/>
    <property type="project" value="UniProtKB-UniRule"/>
</dbReference>
<evidence type="ECO:0000256" key="2">
    <source>
        <dbReference type="SAM" id="MobiDB-lite"/>
    </source>
</evidence>
<keyword evidence="3" id="KW-0812">Transmembrane</keyword>
<accession>R4HDE2</accession>
<keyword evidence="1" id="KW-0067">ATP-binding</keyword>
<reference evidence="5" key="1">
    <citation type="submission" date="2010-04" db="EMBL/GenBank/DDBJ databases">
        <title>Complete nucleotide sequence of Nocardiopsis linear plasmid pNPL1.</title>
        <authorList>
            <person name="Tian X.-L."/>
            <person name="Zhong L."/>
            <person name="Cheng Q.-X."/>
            <person name="Chen Z.-H."/>
            <person name="Zhou M."/>
            <person name="Wang T."/>
            <person name="Fan Y."/>
            <person name="Yang Y."/>
            <person name="Guo P."/>
            <person name="Xia H.-Y."/>
            <person name="Qin Z.-J."/>
        </authorList>
    </citation>
    <scope>NUCLEOTIDE SEQUENCE</scope>
    <source>
        <strain evidence="5">25L-1-1c</strain>
        <plasmid evidence="5">pNPL1</plasmid>
    </source>
</reference>
<keyword evidence="1" id="KW-0547">Nucleotide-binding</keyword>
<dbReference type="GO" id="GO:0003677">
    <property type="term" value="F:DNA binding"/>
    <property type="evidence" value="ECO:0007669"/>
    <property type="project" value="InterPro"/>
</dbReference>
<feature type="compositionally biased region" description="Basic and acidic residues" evidence="2">
    <location>
        <begin position="600"/>
        <end position="611"/>
    </location>
</feature>